<comment type="caution">
    <text evidence="1">The sequence shown here is derived from an EMBL/GenBank/DDBJ whole genome shotgun (WGS) entry which is preliminary data.</text>
</comment>
<evidence type="ECO:0000313" key="1">
    <source>
        <dbReference type="EMBL" id="PIQ85800.1"/>
    </source>
</evidence>
<sequence>MHDKFVCLKGSKAYNFVGICTVRANANYFLTSPLPYPNLFHAKNMPLAWIMQKHTIMNDDFYNVQSQLITEG</sequence>
<accession>A0A2H0LMZ1</accession>
<dbReference type="EMBL" id="PCVY01000060">
    <property type="protein sequence ID" value="PIQ85800.1"/>
    <property type="molecule type" value="Genomic_DNA"/>
</dbReference>
<reference evidence="1 2" key="1">
    <citation type="submission" date="2017-09" db="EMBL/GenBank/DDBJ databases">
        <title>Depth-based differentiation of microbial function through sediment-hosted aquifers and enrichment of novel symbionts in the deep terrestrial subsurface.</title>
        <authorList>
            <person name="Probst A.J."/>
            <person name="Ladd B."/>
            <person name="Jarett J.K."/>
            <person name="Geller-Mcgrath D.E."/>
            <person name="Sieber C.M."/>
            <person name="Emerson J.B."/>
            <person name="Anantharaman K."/>
            <person name="Thomas B.C."/>
            <person name="Malmstrom R."/>
            <person name="Stieglmeier M."/>
            <person name="Klingl A."/>
            <person name="Woyke T."/>
            <person name="Ryan C.M."/>
            <person name="Banfield J.F."/>
        </authorList>
    </citation>
    <scope>NUCLEOTIDE SEQUENCE [LARGE SCALE GENOMIC DNA]</scope>
    <source>
        <strain evidence="1">CG11_big_fil_rev_8_21_14_0_20_45_26</strain>
    </source>
</reference>
<evidence type="ECO:0000313" key="2">
    <source>
        <dbReference type="Proteomes" id="UP000230859"/>
    </source>
</evidence>
<dbReference type="Proteomes" id="UP000230859">
    <property type="component" value="Unassembled WGS sequence"/>
</dbReference>
<dbReference type="AlphaFoldDB" id="A0A2H0LMZ1"/>
<gene>
    <name evidence="1" type="ORF">COV74_07215</name>
</gene>
<organism evidence="1 2">
    <name type="scientific">Candidatus Abzuiibacterium crystallinum</name>
    <dbReference type="NCBI Taxonomy" id="1974748"/>
    <lineage>
        <taxon>Bacteria</taxon>
        <taxon>Pseudomonadati</taxon>
        <taxon>Candidatus Omnitrophota</taxon>
        <taxon>Candidatus Abzuiibacterium</taxon>
    </lineage>
</organism>
<proteinExistence type="predicted"/>
<protein>
    <submittedName>
        <fullName evidence="1">Uncharacterized protein</fullName>
    </submittedName>
</protein>
<name>A0A2H0LMZ1_9BACT</name>